<name>A0AA35T9D6_GEOBA</name>
<keyword evidence="5" id="KW-1185">Reference proteome</keyword>
<sequence length="838" mass="92378">MGFNISCFFVVVLSTTCLITEASFESQCVVEGSEVNFHCPNEDSWFINSGEVYEDSPGVLNFTTSEETGDGYLTVTAGSAYVEQFNHTSLIHCSQRNIRSKLFAMLVITNESQPEQQFFPMLTPLTWTNLSLLWFPPYCCCCYSYEYVEYTYTVTLTTESGPSVNETVVSHTGNGTVEIELMMDGYQCEEFSVEISLPGNCQPAKISGALLLVYPKPQGLKAVLLNTTSLALTWTHPDTTQLMVAQDEQLTYLIRGDIFTTGEQVFEYTTSIIPSTTPWEVVDLSGKECQEIKFSVSLVRDCRVLSTTAVLPAYPAEFSWEKILVKHFFSANLNLNKIEISFVSPALCQSQEANYTVIITQTASGEVWQVASCPLRERPGDLVRVDLTEVQWLSLEEKYRVTVTISTVLGDISSTTEFDICTSFGGVVRDLSVESFGRNDALLSWQHQWSCNFTSALPVTYTVTASLVGSGDSVYEDHLTVAGDATRSLPLRMEEHACRAINYSVALYGINRVLNSTVHTLPAYPVSFEQDVTAEPAFESDGNFKHFEIEFKPPKLCDFQDSSYVLSYTGGNQSWVHHPVAIRDTGWVVKEEIESEMRPNTEYTITVTVITDSHNITSNTTVEYRTTSTSEFGKSVPGSSHKADLDVGVIAVSGSTGCIVLVIVVGGGILIARIRVSKTRREKGRLVRARANAMVHNPLYEGNDGHYEQLPDCRGRPPPSIPLPSAPPLPTPSYPDSIPHIPPPRENHGTSLPGLEKFTPKDRSSVGLPESKSLSRMSHYSSEDCYTVMNSAGTLTILPRFTITVTPSLAPTADDDEKGTPSIKSSDDKCADDDDVSV</sequence>
<organism evidence="4 5">
    <name type="scientific">Geodia barretti</name>
    <name type="common">Barrett's horny sponge</name>
    <dbReference type="NCBI Taxonomy" id="519541"/>
    <lineage>
        <taxon>Eukaryota</taxon>
        <taxon>Metazoa</taxon>
        <taxon>Porifera</taxon>
        <taxon>Demospongiae</taxon>
        <taxon>Heteroscleromorpha</taxon>
        <taxon>Tetractinellida</taxon>
        <taxon>Astrophorina</taxon>
        <taxon>Geodiidae</taxon>
        <taxon>Geodia</taxon>
    </lineage>
</organism>
<gene>
    <name evidence="4" type="ORF">GBAR_LOCUS23947</name>
</gene>
<evidence type="ECO:0000256" key="1">
    <source>
        <dbReference type="SAM" id="MobiDB-lite"/>
    </source>
</evidence>
<accession>A0AA35T9D6</accession>
<keyword evidence="2" id="KW-0472">Membrane</keyword>
<proteinExistence type="predicted"/>
<evidence type="ECO:0000313" key="4">
    <source>
        <dbReference type="EMBL" id="CAI8043162.1"/>
    </source>
</evidence>
<reference evidence="4" key="1">
    <citation type="submission" date="2023-03" db="EMBL/GenBank/DDBJ databases">
        <authorList>
            <person name="Steffen K."/>
            <person name="Cardenas P."/>
        </authorList>
    </citation>
    <scope>NUCLEOTIDE SEQUENCE</scope>
</reference>
<feature type="region of interest" description="Disordered" evidence="1">
    <location>
        <begin position="699"/>
        <end position="779"/>
    </location>
</feature>
<feature type="chain" id="PRO_5041414961" evidence="3">
    <location>
        <begin position="23"/>
        <end position="838"/>
    </location>
</feature>
<protein>
    <submittedName>
        <fullName evidence="4">Uncharacterized protein</fullName>
    </submittedName>
</protein>
<keyword evidence="3" id="KW-0732">Signal</keyword>
<feature type="transmembrane region" description="Helical" evidence="2">
    <location>
        <begin position="647"/>
        <end position="672"/>
    </location>
</feature>
<keyword evidence="2" id="KW-1133">Transmembrane helix</keyword>
<evidence type="ECO:0000256" key="3">
    <source>
        <dbReference type="SAM" id="SignalP"/>
    </source>
</evidence>
<dbReference type="Proteomes" id="UP001174909">
    <property type="component" value="Unassembled WGS sequence"/>
</dbReference>
<dbReference type="EMBL" id="CASHTH010003306">
    <property type="protein sequence ID" value="CAI8043162.1"/>
    <property type="molecule type" value="Genomic_DNA"/>
</dbReference>
<evidence type="ECO:0000256" key="2">
    <source>
        <dbReference type="SAM" id="Phobius"/>
    </source>
</evidence>
<feature type="signal peptide" evidence="3">
    <location>
        <begin position="1"/>
        <end position="22"/>
    </location>
</feature>
<comment type="caution">
    <text evidence="4">The sequence shown here is derived from an EMBL/GenBank/DDBJ whole genome shotgun (WGS) entry which is preliminary data.</text>
</comment>
<dbReference type="AlphaFoldDB" id="A0AA35T9D6"/>
<feature type="compositionally biased region" description="Pro residues" evidence="1">
    <location>
        <begin position="716"/>
        <end position="733"/>
    </location>
</feature>
<feature type="region of interest" description="Disordered" evidence="1">
    <location>
        <begin position="807"/>
        <end position="838"/>
    </location>
</feature>
<keyword evidence="2" id="KW-0812">Transmembrane</keyword>
<evidence type="ECO:0000313" key="5">
    <source>
        <dbReference type="Proteomes" id="UP001174909"/>
    </source>
</evidence>
<feature type="compositionally biased region" description="Basic and acidic residues" evidence="1">
    <location>
        <begin position="703"/>
        <end position="715"/>
    </location>
</feature>